<feature type="transmembrane region" description="Helical" evidence="10">
    <location>
        <begin position="193"/>
        <end position="215"/>
    </location>
</feature>
<feature type="transmembrane region" description="Helical" evidence="10">
    <location>
        <begin position="20"/>
        <end position="44"/>
    </location>
</feature>
<sequence>MAEGMDVQTTMASGMTTGTPYTLTVVSVVKACLLAVTTTLILLGNSLCLIVLRYTHDGVSPVTKLFLISLTISDLLVGVLVGVPVVGSTALQGWPYGDAYCTVVAMCHALYFNAGMSVLAINIERYIAVIWPLRYPSIVTMTRAVIAEVCIICILVVWTLLYVLIPNRSAFYYSNFNLCFIDSDEGNDVMGQLGMTLFIALPMLITVMLHIRLFFLATRHASKVGNITLGDINSTSGASQNSESDVGQRAQSSPPTQRREGRQRVNSDRPSPETKAARTFFIMALVAAISWTPYYTTISWENFREEEVPEALAFVAQILLLLNSLWNVVIYYARNDAFRKTANRLLGCCFRVHSTNGEVLIP</sequence>
<evidence type="ECO:0000256" key="2">
    <source>
        <dbReference type="ARBA" id="ARBA00022475"/>
    </source>
</evidence>
<evidence type="ECO:0000313" key="12">
    <source>
        <dbReference type="EnsemblMetazoa" id="XP_038076001.1"/>
    </source>
</evidence>
<evidence type="ECO:0000256" key="8">
    <source>
        <dbReference type="ARBA" id="ARBA00023224"/>
    </source>
</evidence>
<evidence type="ECO:0000256" key="1">
    <source>
        <dbReference type="ARBA" id="ARBA00004651"/>
    </source>
</evidence>
<dbReference type="InterPro" id="IPR000276">
    <property type="entry name" value="GPCR_Rhodpsn"/>
</dbReference>
<name>A0A914BJK6_PATMI</name>
<keyword evidence="13" id="KW-1185">Reference proteome</keyword>
<dbReference type="GO" id="GO:0004930">
    <property type="term" value="F:G protein-coupled receptor activity"/>
    <property type="evidence" value="ECO:0007669"/>
    <property type="project" value="UniProtKB-KW"/>
</dbReference>
<evidence type="ECO:0000256" key="4">
    <source>
        <dbReference type="ARBA" id="ARBA00022989"/>
    </source>
</evidence>
<feature type="compositionally biased region" description="Polar residues" evidence="9">
    <location>
        <begin position="235"/>
        <end position="256"/>
    </location>
</feature>
<accession>A0A914BJK6</accession>
<keyword evidence="5" id="KW-0297">G-protein coupled receptor</keyword>
<keyword evidence="2" id="KW-1003">Cell membrane</keyword>
<feature type="region of interest" description="Disordered" evidence="9">
    <location>
        <begin position="235"/>
        <end position="273"/>
    </location>
</feature>
<dbReference type="SUPFAM" id="SSF81321">
    <property type="entry name" value="Family A G protein-coupled receptor-like"/>
    <property type="match status" value="1"/>
</dbReference>
<evidence type="ECO:0000259" key="11">
    <source>
        <dbReference type="PROSITE" id="PS50262"/>
    </source>
</evidence>
<dbReference type="AlphaFoldDB" id="A0A914BJK6"/>
<keyword evidence="4 10" id="KW-1133">Transmembrane helix</keyword>
<feature type="transmembrane region" description="Helical" evidence="10">
    <location>
        <begin position="144"/>
        <end position="165"/>
    </location>
</feature>
<evidence type="ECO:0000256" key="7">
    <source>
        <dbReference type="ARBA" id="ARBA00023170"/>
    </source>
</evidence>
<dbReference type="GeneID" id="119744022"/>
<dbReference type="PANTHER" id="PTHR24249:SF372">
    <property type="entry name" value="G-PROTEIN COUPLED RECEPTORS FAMILY 1 PROFILE DOMAIN-CONTAINING PROTEIN"/>
    <property type="match status" value="1"/>
</dbReference>
<feature type="compositionally biased region" description="Basic and acidic residues" evidence="9">
    <location>
        <begin position="257"/>
        <end position="273"/>
    </location>
</feature>
<evidence type="ECO:0000256" key="9">
    <source>
        <dbReference type="SAM" id="MobiDB-lite"/>
    </source>
</evidence>
<dbReference type="PANTHER" id="PTHR24249">
    <property type="entry name" value="HISTAMINE RECEPTOR-RELATED G-PROTEIN COUPLED RECEPTOR"/>
    <property type="match status" value="1"/>
</dbReference>
<dbReference type="InterPro" id="IPR050569">
    <property type="entry name" value="TAAR"/>
</dbReference>
<keyword evidence="3 10" id="KW-0812">Transmembrane</keyword>
<proteinExistence type="predicted"/>
<dbReference type="PROSITE" id="PS50262">
    <property type="entry name" value="G_PROTEIN_RECEP_F1_2"/>
    <property type="match status" value="1"/>
</dbReference>
<evidence type="ECO:0000256" key="3">
    <source>
        <dbReference type="ARBA" id="ARBA00022692"/>
    </source>
</evidence>
<organism evidence="12 13">
    <name type="scientific">Patiria miniata</name>
    <name type="common">Bat star</name>
    <name type="synonym">Asterina miniata</name>
    <dbReference type="NCBI Taxonomy" id="46514"/>
    <lineage>
        <taxon>Eukaryota</taxon>
        <taxon>Metazoa</taxon>
        <taxon>Echinodermata</taxon>
        <taxon>Eleutherozoa</taxon>
        <taxon>Asterozoa</taxon>
        <taxon>Asteroidea</taxon>
        <taxon>Valvatacea</taxon>
        <taxon>Valvatida</taxon>
        <taxon>Asterinidae</taxon>
        <taxon>Patiria</taxon>
    </lineage>
</organism>
<comment type="subcellular location">
    <subcellularLocation>
        <location evidence="1">Cell membrane</location>
        <topology evidence="1">Multi-pass membrane protein</topology>
    </subcellularLocation>
</comment>
<dbReference type="RefSeq" id="XP_038076001.1">
    <property type="nucleotide sequence ID" value="XM_038220073.1"/>
</dbReference>
<feature type="domain" description="G-protein coupled receptors family 1 profile" evidence="11">
    <location>
        <begin position="44"/>
        <end position="331"/>
    </location>
</feature>
<feature type="transmembrane region" description="Helical" evidence="10">
    <location>
        <begin position="65"/>
        <end position="87"/>
    </location>
</feature>
<evidence type="ECO:0000313" key="13">
    <source>
        <dbReference type="Proteomes" id="UP000887568"/>
    </source>
</evidence>
<dbReference type="PRINTS" id="PR00237">
    <property type="entry name" value="GPCRRHODOPSN"/>
</dbReference>
<keyword evidence="6 10" id="KW-0472">Membrane</keyword>
<dbReference type="InterPro" id="IPR017452">
    <property type="entry name" value="GPCR_Rhodpsn_7TM"/>
</dbReference>
<feature type="transmembrane region" description="Helical" evidence="10">
    <location>
        <begin position="276"/>
        <end position="294"/>
    </location>
</feature>
<dbReference type="CDD" id="cd00637">
    <property type="entry name" value="7tm_classA_rhodopsin-like"/>
    <property type="match status" value="1"/>
</dbReference>
<protein>
    <recommendedName>
        <fullName evidence="11">G-protein coupled receptors family 1 profile domain-containing protein</fullName>
    </recommendedName>
</protein>
<dbReference type="Proteomes" id="UP000887568">
    <property type="component" value="Unplaced"/>
</dbReference>
<feature type="transmembrane region" description="Helical" evidence="10">
    <location>
        <begin position="99"/>
        <end position="123"/>
    </location>
</feature>
<feature type="transmembrane region" description="Helical" evidence="10">
    <location>
        <begin position="314"/>
        <end position="333"/>
    </location>
</feature>
<dbReference type="EnsemblMetazoa" id="XM_038220073.1">
    <property type="protein sequence ID" value="XP_038076001.1"/>
    <property type="gene ID" value="LOC119744022"/>
</dbReference>
<evidence type="ECO:0000256" key="5">
    <source>
        <dbReference type="ARBA" id="ARBA00023040"/>
    </source>
</evidence>
<keyword evidence="7" id="KW-0675">Receptor</keyword>
<reference evidence="12" key="1">
    <citation type="submission" date="2022-11" db="UniProtKB">
        <authorList>
            <consortium name="EnsemblMetazoa"/>
        </authorList>
    </citation>
    <scope>IDENTIFICATION</scope>
</reference>
<dbReference type="OrthoDB" id="5967704at2759"/>
<dbReference type="GO" id="GO:0005886">
    <property type="term" value="C:plasma membrane"/>
    <property type="evidence" value="ECO:0007669"/>
    <property type="project" value="UniProtKB-SubCell"/>
</dbReference>
<evidence type="ECO:0000256" key="6">
    <source>
        <dbReference type="ARBA" id="ARBA00023136"/>
    </source>
</evidence>
<keyword evidence="8" id="KW-0807">Transducer</keyword>
<dbReference type="Pfam" id="PF00001">
    <property type="entry name" value="7tm_1"/>
    <property type="match status" value="1"/>
</dbReference>
<evidence type="ECO:0000256" key="10">
    <source>
        <dbReference type="SAM" id="Phobius"/>
    </source>
</evidence>
<dbReference type="Gene3D" id="1.20.1070.10">
    <property type="entry name" value="Rhodopsin 7-helix transmembrane proteins"/>
    <property type="match status" value="1"/>
</dbReference>